<reference evidence="3" key="1">
    <citation type="journal article" date="2019" name="Int. J. Syst. Evol. Microbiol.">
        <title>The Global Catalogue of Microorganisms (GCM) 10K type strain sequencing project: providing services to taxonomists for standard genome sequencing and annotation.</title>
        <authorList>
            <consortium name="The Broad Institute Genomics Platform"/>
            <consortium name="The Broad Institute Genome Sequencing Center for Infectious Disease"/>
            <person name="Wu L."/>
            <person name="Ma J."/>
        </authorList>
    </citation>
    <scope>NUCLEOTIDE SEQUENCE [LARGE SCALE GENOMIC DNA]</scope>
    <source>
        <strain evidence="3">JCM 17441</strain>
    </source>
</reference>
<organism evidence="2 3">
    <name type="scientific">Dactylosporangium darangshiense</name>
    <dbReference type="NCBI Taxonomy" id="579108"/>
    <lineage>
        <taxon>Bacteria</taxon>
        <taxon>Bacillati</taxon>
        <taxon>Actinomycetota</taxon>
        <taxon>Actinomycetes</taxon>
        <taxon>Micromonosporales</taxon>
        <taxon>Micromonosporaceae</taxon>
        <taxon>Dactylosporangium</taxon>
    </lineage>
</organism>
<evidence type="ECO:0000313" key="3">
    <source>
        <dbReference type="Proteomes" id="UP001500620"/>
    </source>
</evidence>
<feature type="region of interest" description="Disordered" evidence="1">
    <location>
        <begin position="123"/>
        <end position="144"/>
    </location>
</feature>
<proteinExistence type="predicted"/>
<protein>
    <submittedName>
        <fullName evidence="2">Uncharacterized protein</fullName>
    </submittedName>
</protein>
<name>A0ABP8DMX3_9ACTN</name>
<accession>A0ABP8DMX3</accession>
<gene>
    <name evidence="2" type="ORF">GCM10022255_086290</name>
</gene>
<sequence length="321" mass="35071">MNRISQTAAWQQIRACTDVNAGRLTGRVLRYQYLSAILPGTLAPAAAQQLHASAYRRHSEPATPDTIWYVVSSDGTPVAWLTLDATVVTPPADLTTYQLQHQEQAVTALSNLTRQALLELAQLRDTRDHRTPGDPRQEQPGSHGDEIATRILVADPADPTLSFWVRAGADLDTTRLHVAEVTGVAEGNDALILDVRGYGDYGRSRAVLDLSVLCAVEHLAAVNELPAEAIGTWLHLDGATTGNPTADEITTAFGDAYAGVHDSRRAFAITERDRYGWTTALANAGKPDRYFNLDAFTEHLFRTEVHKVPLDDGRIAVFRRG</sequence>
<dbReference type="Proteomes" id="UP001500620">
    <property type="component" value="Unassembled WGS sequence"/>
</dbReference>
<evidence type="ECO:0000256" key="1">
    <source>
        <dbReference type="SAM" id="MobiDB-lite"/>
    </source>
</evidence>
<keyword evidence="3" id="KW-1185">Reference proteome</keyword>
<comment type="caution">
    <text evidence="2">The sequence shown here is derived from an EMBL/GenBank/DDBJ whole genome shotgun (WGS) entry which is preliminary data.</text>
</comment>
<dbReference type="EMBL" id="BAABAT010000037">
    <property type="protein sequence ID" value="GAA4259864.1"/>
    <property type="molecule type" value="Genomic_DNA"/>
</dbReference>
<dbReference type="RefSeq" id="WP_345136785.1">
    <property type="nucleotide sequence ID" value="NZ_BAABAT010000037.1"/>
</dbReference>
<evidence type="ECO:0000313" key="2">
    <source>
        <dbReference type="EMBL" id="GAA4259864.1"/>
    </source>
</evidence>